<keyword evidence="7" id="KW-0833">Ubl conjugation pathway</keyword>
<evidence type="ECO:0000256" key="6">
    <source>
        <dbReference type="ARBA" id="ARBA00022771"/>
    </source>
</evidence>
<evidence type="ECO:0000256" key="9">
    <source>
        <dbReference type="ARBA" id="ARBA00023242"/>
    </source>
</evidence>
<dbReference type="GO" id="GO:0016925">
    <property type="term" value="P:protein sumoylation"/>
    <property type="evidence" value="ECO:0007669"/>
    <property type="project" value="UniProtKB-UniPathway"/>
</dbReference>
<name>W2RU45_CYPE1</name>
<sequence>MPSVDVRYQSLEAPLNEKAVRALAELQRSYAADRKLQDNIRSASNILAETASAINEAKVERREKHSRHNKRLQENGEDLNDDSEVKAFEARVDDVTEKMDHAIRRIIDDRVWMESISDTLRHVGNKSSNATATQTQRSQRSTQLPTQDATPRQHDLANEDYGNEDVLNSDGNDEEDTTASGPPPPEEAPTTLLRVALSSHKVRHASKTLTERYAHDNDYAGFYKSIHDARHAHLPNPPPVPNAALWFGREEGRLTASLSADGFPEEDTELGVVGERTSVKCPLTLQYFKDPVTSDVCHHSLEKSAILDMLKVSTDFVPFTPEQEIELSRLKDGQRARRERQIRTPRVHCPECNRWMQEADLRANPVLQRRAKRIMEKEKRDEEEQQDEDDEAGSDADREGGIRGIRGTQRRPFGVGSSPLGRNSSSGVSRVKQEMMDRKNQGRQNSSAPGGSAGEPRRGTQIVDMEDSSDED</sequence>
<dbReference type="Proteomes" id="UP000030752">
    <property type="component" value="Unassembled WGS sequence"/>
</dbReference>
<feature type="compositionally biased region" description="Acidic residues" evidence="10">
    <location>
        <begin position="383"/>
        <end position="394"/>
    </location>
</feature>
<comment type="similarity">
    <text evidence="3">Belongs to the NSE2 family.</text>
</comment>
<evidence type="ECO:0000256" key="3">
    <source>
        <dbReference type="ARBA" id="ARBA00008212"/>
    </source>
</evidence>
<dbReference type="GO" id="GO:0000724">
    <property type="term" value="P:double-strand break repair via homologous recombination"/>
    <property type="evidence" value="ECO:0007669"/>
    <property type="project" value="InterPro"/>
</dbReference>
<keyword evidence="9" id="KW-0539">Nucleus</keyword>
<comment type="subcellular location">
    <subcellularLocation>
        <location evidence="1">Nucleus</location>
    </subcellularLocation>
</comment>
<organism evidence="12 13">
    <name type="scientific">Cyphellophora europaea (strain CBS 101466)</name>
    <name type="common">Phialophora europaea</name>
    <dbReference type="NCBI Taxonomy" id="1220924"/>
    <lineage>
        <taxon>Eukaryota</taxon>
        <taxon>Fungi</taxon>
        <taxon>Dikarya</taxon>
        <taxon>Ascomycota</taxon>
        <taxon>Pezizomycotina</taxon>
        <taxon>Eurotiomycetes</taxon>
        <taxon>Chaetothyriomycetidae</taxon>
        <taxon>Chaetothyriales</taxon>
        <taxon>Cyphellophoraceae</taxon>
        <taxon>Cyphellophora</taxon>
    </lineage>
</organism>
<protein>
    <recommendedName>
        <fullName evidence="11">SP-RING-type domain-containing protein</fullName>
    </recommendedName>
</protein>
<evidence type="ECO:0000256" key="10">
    <source>
        <dbReference type="SAM" id="MobiDB-lite"/>
    </source>
</evidence>
<evidence type="ECO:0000256" key="4">
    <source>
        <dbReference type="ARBA" id="ARBA00022679"/>
    </source>
</evidence>
<dbReference type="InterPro" id="IPR013083">
    <property type="entry name" value="Znf_RING/FYVE/PHD"/>
</dbReference>
<accession>W2RU45</accession>
<dbReference type="VEuPathDB" id="FungiDB:HMPREF1541_05516"/>
<keyword evidence="6" id="KW-0863">Zinc-finger</keyword>
<dbReference type="EMBL" id="KB822721">
    <property type="protein sequence ID" value="ETN39293.1"/>
    <property type="molecule type" value="Genomic_DNA"/>
</dbReference>
<dbReference type="HOGENOM" id="CLU_028753_1_0_1"/>
<dbReference type="GO" id="GO:0061665">
    <property type="term" value="F:SUMO ligase activity"/>
    <property type="evidence" value="ECO:0007669"/>
    <property type="project" value="TreeGrafter"/>
</dbReference>
<dbReference type="PANTHER" id="PTHR21330">
    <property type="entry name" value="E3 SUMO-PROTEIN LIGASE NSE2"/>
    <property type="match status" value="1"/>
</dbReference>
<feature type="region of interest" description="Disordered" evidence="10">
    <location>
        <begin position="375"/>
        <end position="472"/>
    </location>
</feature>
<evidence type="ECO:0000313" key="13">
    <source>
        <dbReference type="Proteomes" id="UP000030752"/>
    </source>
</evidence>
<evidence type="ECO:0000256" key="2">
    <source>
        <dbReference type="ARBA" id="ARBA00004718"/>
    </source>
</evidence>
<evidence type="ECO:0000256" key="1">
    <source>
        <dbReference type="ARBA" id="ARBA00004123"/>
    </source>
</evidence>
<keyword evidence="8" id="KW-0862">Zinc</keyword>
<dbReference type="AlphaFoldDB" id="W2RU45"/>
<dbReference type="InterPro" id="IPR026846">
    <property type="entry name" value="Nse2(Mms21)"/>
</dbReference>
<dbReference type="Pfam" id="PF11789">
    <property type="entry name" value="zf-Nse"/>
    <property type="match status" value="1"/>
</dbReference>
<dbReference type="GO" id="GO:0008270">
    <property type="term" value="F:zinc ion binding"/>
    <property type="evidence" value="ECO:0007669"/>
    <property type="project" value="UniProtKB-KW"/>
</dbReference>
<keyword evidence="4" id="KW-0808">Transferase</keyword>
<reference evidence="12 13" key="1">
    <citation type="submission" date="2013-03" db="EMBL/GenBank/DDBJ databases">
        <title>The Genome Sequence of Phialophora europaea CBS 101466.</title>
        <authorList>
            <consortium name="The Broad Institute Genomics Platform"/>
            <person name="Cuomo C."/>
            <person name="de Hoog S."/>
            <person name="Gorbushina A."/>
            <person name="Walker B."/>
            <person name="Young S.K."/>
            <person name="Zeng Q."/>
            <person name="Gargeya S."/>
            <person name="Fitzgerald M."/>
            <person name="Haas B."/>
            <person name="Abouelleil A."/>
            <person name="Allen A.W."/>
            <person name="Alvarado L."/>
            <person name="Arachchi H.M."/>
            <person name="Berlin A.M."/>
            <person name="Chapman S.B."/>
            <person name="Gainer-Dewar J."/>
            <person name="Goldberg J."/>
            <person name="Griggs A."/>
            <person name="Gujja S."/>
            <person name="Hansen M."/>
            <person name="Howarth C."/>
            <person name="Imamovic A."/>
            <person name="Ireland A."/>
            <person name="Larimer J."/>
            <person name="McCowan C."/>
            <person name="Murphy C."/>
            <person name="Pearson M."/>
            <person name="Poon T.W."/>
            <person name="Priest M."/>
            <person name="Roberts A."/>
            <person name="Saif S."/>
            <person name="Shea T."/>
            <person name="Sisk P."/>
            <person name="Sykes S."/>
            <person name="Wortman J."/>
            <person name="Nusbaum C."/>
            <person name="Birren B."/>
        </authorList>
    </citation>
    <scope>NUCLEOTIDE SEQUENCE [LARGE SCALE GENOMIC DNA]</scope>
    <source>
        <strain evidence="12 13">CBS 101466</strain>
    </source>
</reference>
<evidence type="ECO:0000313" key="12">
    <source>
        <dbReference type="EMBL" id="ETN39293.1"/>
    </source>
</evidence>
<evidence type="ECO:0000256" key="8">
    <source>
        <dbReference type="ARBA" id="ARBA00022833"/>
    </source>
</evidence>
<feature type="region of interest" description="Disordered" evidence="10">
    <location>
        <begin position="59"/>
        <end position="82"/>
    </location>
</feature>
<evidence type="ECO:0000256" key="5">
    <source>
        <dbReference type="ARBA" id="ARBA00022723"/>
    </source>
</evidence>
<gene>
    <name evidence="12" type="ORF">HMPREF1541_05516</name>
</gene>
<dbReference type="PANTHER" id="PTHR21330:SF1">
    <property type="entry name" value="E3 SUMO-PROTEIN LIGASE NSE2"/>
    <property type="match status" value="1"/>
</dbReference>
<evidence type="ECO:0000256" key="7">
    <source>
        <dbReference type="ARBA" id="ARBA00022786"/>
    </source>
</evidence>
<feature type="domain" description="SP-RING-type" evidence="11">
    <location>
        <begin position="269"/>
        <end position="351"/>
    </location>
</feature>
<proteinExistence type="inferred from homology"/>
<feature type="compositionally biased region" description="Low complexity" evidence="10">
    <location>
        <begin position="127"/>
        <end position="143"/>
    </location>
</feature>
<keyword evidence="5" id="KW-0479">Metal-binding</keyword>
<dbReference type="STRING" id="1220924.W2RU45"/>
<dbReference type="Gene3D" id="3.30.40.10">
    <property type="entry name" value="Zinc/RING finger domain, C3HC4 (zinc finger)"/>
    <property type="match status" value="1"/>
</dbReference>
<dbReference type="GeneID" id="19972855"/>
<comment type="pathway">
    <text evidence="2">Protein modification; protein sumoylation.</text>
</comment>
<dbReference type="RefSeq" id="XP_008718078.1">
    <property type="nucleotide sequence ID" value="XM_008719856.1"/>
</dbReference>
<feature type="compositionally biased region" description="Basic and acidic residues" evidence="10">
    <location>
        <begin position="431"/>
        <end position="440"/>
    </location>
</feature>
<dbReference type="OrthoDB" id="756301at2759"/>
<dbReference type="GO" id="GO:0030915">
    <property type="term" value="C:Smc5-Smc6 complex"/>
    <property type="evidence" value="ECO:0007669"/>
    <property type="project" value="InterPro"/>
</dbReference>
<evidence type="ECO:0000259" key="11">
    <source>
        <dbReference type="Pfam" id="PF11789"/>
    </source>
</evidence>
<dbReference type="InParanoid" id="W2RU45"/>
<feature type="region of interest" description="Disordered" evidence="10">
    <location>
        <begin position="123"/>
        <end position="189"/>
    </location>
</feature>
<dbReference type="CDD" id="cd16651">
    <property type="entry name" value="SPL-RING_NSE2"/>
    <property type="match status" value="1"/>
</dbReference>
<keyword evidence="13" id="KW-1185">Reference proteome</keyword>
<dbReference type="SUPFAM" id="SSF57850">
    <property type="entry name" value="RING/U-box"/>
    <property type="match status" value="1"/>
</dbReference>
<dbReference type="InterPro" id="IPR004181">
    <property type="entry name" value="Znf_MIZ"/>
</dbReference>
<dbReference type="GO" id="GO:0005634">
    <property type="term" value="C:nucleus"/>
    <property type="evidence" value="ECO:0007669"/>
    <property type="project" value="UniProtKB-SubCell"/>
</dbReference>
<dbReference type="eggNOG" id="KOG2979">
    <property type="taxonomic scope" value="Eukaryota"/>
</dbReference>
<dbReference type="UniPathway" id="UPA00886"/>